<feature type="transmembrane region" description="Helical" evidence="1">
    <location>
        <begin position="86"/>
        <end position="103"/>
    </location>
</feature>
<feature type="transmembrane region" description="Helical" evidence="1">
    <location>
        <begin position="309"/>
        <end position="328"/>
    </location>
</feature>
<dbReference type="PANTHER" id="PTHR11328">
    <property type="entry name" value="MAJOR FACILITATOR SUPERFAMILY DOMAIN-CONTAINING PROTEIN"/>
    <property type="match status" value="1"/>
</dbReference>
<feature type="transmembrane region" description="Helical" evidence="1">
    <location>
        <begin position="44"/>
        <end position="65"/>
    </location>
</feature>
<comment type="caution">
    <text evidence="2">The sequence shown here is derived from an EMBL/GenBank/DDBJ whole genome shotgun (WGS) entry which is preliminary data.</text>
</comment>
<proteinExistence type="predicted"/>
<keyword evidence="3" id="KW-1185">Reference proteome</keyword>
<feature type="transmembrane region" description="Helical" evidence="1">
    <location>
        <begin position="376"/>
        <end position="398"/>
    </location>
</feature>
<feature type="transmembrane region" description="Helical" evidence="1">
    <location>
        <begin position="242"/>
        <end position="270"/>
    </location>
</feature>
<sequence>MENTQTEVKGLATWRKLAYGLGNAGNCFIWVAISSFILIYCTNIIGIGAGLVGTLLMVAKVFDGITDIFMGRIIDLTKSRLGKARFWYFVSCLPLGICMYLIFNVPGRFSSSAKYTYVFIIYLLISAVFYTMNTVAYSTLVALVTKSQKDQTTMSSASMVCGMVGSILISSITPGLVESLGGGQQGWHYVSLIYSVIGVLILLIPFFTLKELPEEEFVEQSQKSEVKLTFIQTIAELLKNKYFIIILLLYLVGYANTGLTQTIGVYYATYILGNPSLLGILGLCGMIPMLVGMPFAVKFVGKKGMRKACILGNVVSLAGCVIALLGQFAGFGVILAGLIIKGVGMLPGSATYLPFVVKADEYNYLKTGHRITGSMFSCSSVGIKIGTGLGTALCGWLLEWSRFDGTAAVQSGMANSVIIAIYLVAPIITTAITILLYYKMDVDARIEKMRTIKIAD</sequence>
<keyword evidence="1" id="KW-1133">Transmembrane helix</keyword>
<keyword evidence="1" id="KW-0472">Membrane</keyword>
<feature type="transmembrane region" description="Helical" evidence="1">
    <location>
        <begin position="276"/>
        <end position="297"/>
    </location>
</feature>
<organism evidence="2 3">
    <name type="scientific">Faecalicatena faecalis</name>
    <dbReference type="NCBI Taxonomy" id="2726362"/>
    <lineage>
        <taxon>Bacteria</taxon>
        <taxon>Bacillati</taxon>
        <taxon>Bacillota</taxon>
        <taxon>Clostridia</taxon>
        <taxon>Lachnospirales</taxon>
        <taxon>Lachnospiraceae</taxon>
        <taxon>Faecalicatena</taxon>
    </lineage>
</organism>
<dbReference type="Pfam" id="PF13347">
    <property type="entry name" value="MFS_2"/>
    <property type="match status" value="1"/>
</dbReference>
<feature type="transmembrane region" description="Helical" evidence="1">
    <location>
        <begin position="17"/>
        <end position="38"/>
    </location>
</feature>
<reference evidence="2 3" key="1">
    <citation type="submission" date="2021-06" db="EMBL/GenBank/DDBJ databases">
        <title>Faecalicatena sp. nov. isolated from porcine feces.</title>
        <authorList>
            <person name="Oh B.S."/>
            <person name="Lee J.H."/>
        </authorList>
    </citation>
    <scope>NUCLEOTIDE SEQUENCE [LARGE SCALE GENOMIC DNA]</scope>
    <source>
        <strain evidence="2 3">AGMB00832</strain>
    </source>
</reference>
<accession>A0ABS6D0Y3</accession>
<dbReference type="RefSeq" id="WP_216240157.1">
    <property type="nucleotide sequence ID" value="NZ_JABACJ020000003.1"/>
</dbReference>
<protein>
    <submittedName>
        <fullName evidence="2">Glycoside-pentoside-hexuronide (GPH):cation symporter</fullName>
    </submittedName>
</protein>
<dbReference type="NCBIfam" id="TIGR00792">
    <property type="entry name" value="gph"/>
    <property type="match status" value="1"/>
</dbReference>
<name>A0ABS6D0Y3_9FIRM</name>
<feature type="transmembrane region" description="Helical" evidence="1">
    <location>
        <begin position="334"/>
        <end position="355"/>
    </location>
</feature>
<evidence type="ECO:0000313" key="2">
    <source>
        <dbReference type="EMBL" id="MBU3875254.1"/>
    </source>
</evidence>
<feature type="transmembrane region" description="Helical" evidence="1">
    <location>
        <begin position="156"/>
        <end position="177"/>
    </location>
</feature>
<evidence type="ECO:0000313" key="3">
    <source>
        <dbReference type="Proteomes" id="UP000723714"/>
    </source>
</evidence>
<feature type="transmembrane region" description="Helical" evidence="1">
    <location>
        <begin position="115"/>
        <end position="144"/>
    </location>
</feature>
<feature type="transmembrane region" description="Helical" evidence="1">
    <location>
        <begin position="189"/>
        <end position="209"/>
    </location>
</feature>
<dbReference type="Proteomes" id="UP000723714">
    <property type="component" value="Unassembled WGS sequence"/>
</dbReference>
<dbReference type="CDD" id="cd17332">
    <property type="entry name" value="MFS_MelB_like"/>
    <property type="match status" value="1"/>
</dbReference>
<evidence type="ECO:0000256" key="1">
    <source>
        <dbReference type="SAM" id="Phobius"/>
    </source>
</evidence>
<keyword evidence="1" id="KW-0812">Transmembrane</keyword>
<dbReference type="InterPro" id="IPR001927">
    <property type="entry name" value="Na/Gal_symport"/>
</dbReference>
<gene>
    <name evidence="2" type="ORF">HGO97_005415</name>
</gene>
<dbReference type="InterPro" id="IPR039672">
    <property type="entry name" value="MFS_2"/>
</dbReference>
<dbReference type="EMBL" id="JABACJ020000003">
    <property type="protein sequence ID" value="MBU3875254.1"/>
    <property type="molecule type" value="Genomic_DNA"/>
</dbReference>
<feature type="transmembrane region" description="Helical" evidence="1">
    <location>
        <begin position="418"/>
        <end position="438"/>
    </location>
</feature>
<dbReference type="PANTHER" id="PTHR11328:SF24">
    <property type="entry name" value="MAJOR FACILITATOR SUPERFAMILY (MFS) PROFILE DOMAIN-CONTAINING PROTEIN"/>
    <property type="match status" value="1"/>
</dbReference>